<evidence type="ECO:0000313" key="12">
    <source>
        <dbReference type="Proteomes" id="UP000717515"/>
    </source>
</evidence>
<dbReference type="Gene3D" id="3.40.50.720">
    <property type="entry name" value="NAD(P)-binding Rossmann-like Domain"/>
    <property type="match status" value="1"/>
</dbReference>
<dbReference type="PANTHER" id="PTHR24055">
    <property type="entry name" value="MITOGEN-ACTIVATED PROTEIN KINASE"/>
    <property type="match status" value="1"/>
</dbReference>
<dbReference type="InterPro" id="IPR036291">
    <property type="entry name" value="NAD(P)-bd_dom_sf"/>
</dbReference>
<dbReference type="AlphaFoldDB" id="A0A9P7ZYJ4"/>
<comment type="caution">
    <text evidence="11">The sequence shown here is derived from an EMBL/GenBank/DDBJ whole genome shotgun (WGS) entry which is preliminary data.</text>
</comment>
<proteinExistence type="predicted"/>
<dbReference type="InterPro" id="IPR017441">
    <property type="entry name" value="Protein_kinase_ATP_BS"/>
</dbReference>
<organism evidence="11 12">
    <name type="scientific">Mortierella alpina</name>
    <name type="common">Oleaginous fungus</name>
    <name type="synonym">Mortierella renispora</name>
    <dbReference type="NCBI Taxonomy" id="64518"/>
    <lineage>
        <taxon>Eukaryota</taxon>
        <taxon>Fungi</taxon>
        <taxon>Fungi incertae sedis</taxon>
        <taxon>Mucoromycota</taxon>
        <taxon>Mortierellomycotina</taxon>
        <taxon>Mortierellomycetes</taxon>
        <taxon>Mortierellales</taxon>
        <taxon>Mortierellaceae</taxon>
        <taxon>Mortierella</taxon>
    </lineage>
</organism>
<dbReference type="Gene3D" id="1.10.510.10">
    <property type="entry name" value="Transferase(Phosphotransferase) domain 1"/>
    <property type="match status" value="1"/>
</dbReference>
<feature type="binding site" evidence="8">
    <location>
        <position position="466"/>
    </location>
    <ligand>
        <name>ATP</name>
        <dbReference type="ChEBI" id="CHEBI:30616"/>
    </ligand>
</feature>
<keyword evidence="3" id="KW-0808">Transferase</keyword>
<protein>
    <recommendedName>
        <fullName evidence="10">Protein kinase domain-containing protein</fullName>
    </recommendedName>
</protein>
<keyword evidence="5" id="KW-0418">Kinase</keyword>
<sequence>MLESIYDINYWKTYLNGPNFSTEQIPDLISKVAIVTGGNSGLGFETALALASHGAHVFLACRNRTKTLEAIERLERELAETAPHLYPKLDFLLLDLSDLRSVAKAANEFLSKGLSLNILVNNAGLGLSPPTLSKDGIELLFAVNHMGHFLFTELLLPKLIASQPSRIVCVSSMAHELQLPVGGIQFGTLGQAAAEAPLINYNRSKLANILYTKALARRLRNAGHDRVFVNAVHPGFCITGIDDNVGSTLGYLATTLMARTRHLVGRSAADGALSSLYCATSPEIESKNLSGRYFVPDAHELRPSPYAMNKELQERLYKYSEDFMAKRGLIPHSSFDAAMTSRTLSSSFPGATIDFTRGNRCQHHAQSHSASFSHGRPQPCTPIDRQSPEAHPMSQALLPSTPLQDSTHGLGLSAIPANDNFSNHQTLITSRSMDQFCVMQELGNGSFGSVFKAQHKESGVMFAIKKMKKKFASQGDCRSLKEVKALEALRSGPHIVRLHHFFLEKKELHLVFELMEGNLYQLIKDRNGKRLEESRIRSMLFQILRGLHHMHSKGIMHRDMKPENLLVTGDTVKIGDFGLARELKSRPPYTTYVSTRWYRAPEVLLQCNSYTYAVDLWAAGTIAAELMTLKPLFPGNSDVDQVNRIGSVLGNPSPRLLADSHGEPMRANTSMPGGEWREGVQLAARMRFSFPEAASRSLRDCIPDASEDSLEIVSGLLQYEPRNRLTSLQALHSTWFKNEPEVEDLRVLTDIQHSPDKRRSMFAGLRSASFLKEGKDRKRGLSLSLNGTVDKPAFAAVAKMTAETQHHRPDDVEDLQPPDHLETQFGLPEISPISPFWNEI</sequence>
<dbReference type="SMART" id="SM00220">
    <property type="entry name" value="S_TKc"/>
    <property type="match status" value="1"/>
</dbReference>
<dbReference type="InterPro" id="IPR000719">
    <property type="entry name" value="Prot_kinase_dom"/>
</dbReference>
<evidence type="ECO:0000256" key="5">
    <source>
        <dbReference type="ARBA" id="ARBA00022777"/>
    </source>
</evidence>
<dbReference type="EMBL" id="JAIFTL010000264">
    <property type="protein sequence ID" value="KAG9320719.1"/>
    <property type="molecule type" value="Genomic_DNA"/>
</dbReference>
<dbReference type="GO" id="GO:0005524">
    <property type="term" value="F:ATP binding"/>
    <property type="evidence" value="ECO:0007669"/>
    <property type="project" value="UniProtKB-UniRule"/>
</dbReference>
<evidence type="ECO:0000256" key="3">
    <source>
        <dbReference type="ARBA" id="ARBA00022679"/>
    </source>
</evidence>
<dbReference type="InterPro" id="IPR008271">
    <property type="entry name" value="Ser/Thr_kinase_AS"/>
</dbReference>
<evidence type="ECO:0000259" key="10">
    <source>
        <dbReference type="PROSITE" id="PS50011"/>
    </source>
</evidence>
<feature type="region of interest" description="Disordered" evidence="9">
    <location>
        <begin position="654"/>
        <end position="674"/>
    </location>
</feature>
<evidence type="ECO:0000256" key="4">
    <source>
        <dbReference type="ARBA" id="ARBA00022741"/>
    </source>
</evidence>
<evidence type="ECO:0000256" key="6">
    <source>
        <dbReference type="ARBA" id="ARBA00022840"/>
    </source>
</evidence>
<dbReference type="Proteomes" id="UP000717515">
    <property type="component" value="Unassembled WGS sequence"/>
</dbReference>
<keyword evidence="4 8" id="KW-0547">Nucleotide-binding</keyword>
<dbReference type="PROSITE" id="PS00107">
    <property type="entry name" value="PROTEIN_KINASE_ATP"/>
    <property type="match status" value="1"/>
</dbReference>
<evidence type="ECO:0000256" key="8">
    <source>
        <dbReference type="PROSITE-ProRule" id="PRU10141"/>
    </source>
</evidence>
<dbReference type="PRINTS" id="PR00081">
    <property type="entry name" value="GDHRDH"/>
</dbReference>
<dbReference type="PROSITE" id="PS50011">
    <property type="entry name" value="PROTEIN_KINASE_DOM"/>
    <property type="match status" value="1"/>
</dbReference>
<dbReference type="Pfam" id="PF00106">
    <property type="entry name" value="adh_short"/>
    <property type="match status" value="1"/>
</dbReference>
<gene>
    <name evidence="11" type="ORF">KVV02_000597</name>
</gene>
<dbReference type="FunFam" id="1.10.510.10:FF:000624">
    <property type="entry name" value="Mitogen-activated protein kinase"/>
    <property type="match status" value="1"/>
</dbReference>
<dbReference type="CDD" id="cd07830">
    <property type="entry name" value="STKc_MAK_like"/>
    <property type="match status" value="1"/>
</dbReference>
<dbReference type="Gene3D" id="3.30.200.20">
    <property type="entry name" value="Phosphorylase Kinase, domain 1"/>
    <property type="match status" value="1"/>
</dbReference>
<dbReference type="SUPFAM" id="SSF56112">
    <property type="entry name" value="Protein kinase-like (PK-like)"/>
    <property type="match status" value="1"/>
</dbReference>
<evidence type="ECO:0000256" key="9">
    <source>
        <dbReference type="SAM" id="MobiDB-lite"/>
    </source>
</evidence>
<comment type="subcellular location">
    <subcellularLocation>
        <location evidence="1">Nucleus</location>
    </subcellularLocation>
</comment>
<feature type="region of interest" description="Disordered" evidence="9">
    <location>
        <begin position="368"/>
        <end position="394"/>
    </location>
</feature>
<dbReference type="SUPFAM" id="SSF51735">
    <property type="entry name" value="NAD(P)-binding Rossmann-fold domains"/>
    <property type="match status" value="1"/>
</dbReference>
<accession>A0A9P7ZYJ4</accession>
<dbReference type="GO" id="GO:0004674">
    <property type="term" value="F:protein serine/threonine kinase activity"/>
    <property type="evidence" value="ECO:0007669"/>
    <property type="project" value="UniProtKB-KW"/>
</dbReference>
<reference evidence="11" key="1">
    <citation type="submission" date="2021-07" db="EMBL/GenBank/DDBJ databases">
        <title>Draft genome of Mortierella alpina, strain LL118, isolated from an aspen leaf litter sample.</title>
        <authorList>
            <person name="Yang S."/>
            <person name="Vinatzer B.A."/>
        </authorList>
    </citation>
    <scope>NUCLEOTIDE SEQUENCE</scope>
    <source>
        <strain evidence="11">LL118</strain>
    </source>
</reference>
<dbReference type="InterPro" id="IPR002347">
    <property type="entry name" value="SDR_fam"/>
</dbReference>
<dbReference type="PROSITE" id="PS00108">
    <property type="entry name" value="PROTEIN_KINASE_ST"/>
    <property type="match status" value="1"/>
</dbReference>
<dbReference type="InterPro" id="IPR050117">
    <property type="entry name" value="MAPK"/>
</dbReference>
<dbReference type="Pfam" id="PF00069">
    <property type="entry name" value="Pkinase"/>
    <property type="match status" value="1"/>
</dbReference>
<name>A0A9P7ZYJ4_MORAP</name>
<evidence type="ECO:0000256" key="1">
    <source>
        <dbReference type="ARBA" id="ARBA00004123"/>
    </source>
</evidence>
<evidence type="ECO:0000256" key="2">
    <source>
        <dbReference type="ARBA" id="ARBA00022527"/>
    </source>
</evidence>
<keyword evidence="2" id="KW-0723">Serine/threonine-protein kinase</keyword>
<keyword evidence="7" id="KW-0539">Nucleus</keyword>
<keyword evidence="6 8" id="KW-0067">ATP-binding</keyword>
<feature type="domain" description="Protein kinase" evidence="10">
    <location>
        <begin position="436"/>
        <end position="736"/>
    </location>
</feature>
<evidence type="ECO:0000256" key="7">
    <source>
        <dbReference type="ARBA" id="ARBA00023242"/>
    </source>
</evidence>
<dbReference type="InterPro" id="IPR011009">
    <property type="entry name" value="Kinase-like_dom_sf"/>
</dbReference>
<evidence type="ECO:0000313" key="11">
    <source>
        <dbReference type="EMBL" id="KAG9320719.1"/>
    </source>
</evidence>
<dbReference type="GO" id="GO:0005634">
    <property type="term" value="C:nucleus"/>
    <property type="evidence" value="ECO:0007669"/>
    <property type="project" value="UniProtKB-SubCell"/>
</dbReference>